<sequence length="124" mass="13081">MCKFYLYRHPCAHTTSTFAQYCPAAAHTQTPCATPSSKEVWLQFRVDDNCPACYDKDTPAEPAGFMAGGGGGAGGGVDSTRAVAARYAAQMQMQMQMQMQRGGGAVGVAAGRVVGKRVVGVRRS</sequence>
<dbReference type="EMBL" id="ML996566">
    <property type="protein sequence ID" value="KAF2761531.1"/>
    <property type="molecule type" value="Genomic_DNA"/>
</dbReference>
<gene>
    <name evidence="1" type="ORF">EJ05DRAFT_482403</name>
</gene>
<dbReference type="RefSeq" id="XP_033603982.1">
    <property type="nucleotide sequence ID" value="XM_033745164.1"/>
</dbReference>
<evidence type="ECO:0000313" key="2">
    <source>
        <dbReference type="Proteomes" id="UP000799437"/>
    </source>
</evidence>
<name>A0A6A6WJK3_9PEZI</name>
<reference evidence="1" key="1">
    <citation type="journal article" date="2020" name="Stud. Mycol.">
        <title>101 Dothideomycetes genomes: a test case for predicting lifestyles and emergence of pathogens.</title>
        <authorList>
            <person name="Haridas S."/>
            <person name="Albert R."/>
            <person name="Binder M."/>
            <person name="Bloem J."/>
            <person name="Labutti K."/>
            <person name="Salamov A."/>
            <person name="Andreopoulos B."/>
            <person name="Baker S."/>
            <person name="Barry K."/>
            <person name="Bills G."/>
            <person name="Bluhm B."/>
            <person name="Cannon C."/>
            <person name="Castanera R."/>
            <person name="Culley D."/>
            <person name="Daum C."/>
            <person name="Ezra D."/>
            <person name="Gonzalez J."/>
            <person name="Henrissat B."/>
            <person name="Kuo A."/>
            <person name="Liang C."/>
            <person name="Lipzen A."/>
            <person name="Lutzoni F."/>
            <person name="Magnuson J."/>
            <person name="Mondo S."/>
            <person name="Nolan M."/>
            <person name="Ohm R."/>
            <person name="Pangilinan J."/>
            <person name="Park H.-J."/>
            <person name="Ramirez L."/>
            <person name="Alfaro M."/>
            <person name="Sun H."/>
            <person name="Tritt A."/>
            <person name="Yoshinaga Y."/>
            <person name="Zwiers L.-H."/>
            <person name="Turgeon B."/>
            <person name="Goodwin S."/>
            <person name="Spatafora J."/>
            <person name="Crous P."/>
            <person name="Grigoriev I."/>
        </authorList>
    </citation>
    <scope>NUCLEOTIDE SEQUENCE</scope>
    <source>
        <strain evidence="1">CBS 121739</strain>
    </source>
</reference>
<accession>A0A6A6WJK3</accession>
<keyword evidence="2" id="KW-1185">Reference proteome</keyword>
<dbReference type="GeneID" id="54486218"/>
<dbReference type="Proteomes" id="UP000799437">
    <property type="component" value="Unassembled WGS sequence"/>
</dbReference>
<proteinExistence type="predicted"/>
<dbReference type="AlphaFoldDB" id="A0A6A6WJK3"/>
<evidence type="ECO:0000313" key="1">
    <source>
        <dbReference type="EMBL" id="KAF2761531.1"/>
    </source>
</evidence>
<protein>
    <submittedName>
        <fullName evidence="1">Uncharacterized protein</fullName>
    </submittedName>
</protein>
<organism evidence="1 2">
    <name type="scientific">Pseudovirgaria hyperparasitica</name>
    <dbReference type="NCBI Taxonomy" id="470096"/>
    <lineage>
        <taxon>Eukaryota</taxon>
        <taxon>Fungi</taxon>
        <taxon>Dikarya</taxon>
        <taxon>Ascomycota</taxon>
        <taxon>Pezizomycotina</taxon>
        <taxon>Dothideomycetes</taxon>
        <taxon>Dothideomycetes incertae sedis</taxon>
        <taxon>Acrospermales</taxon>
        <taxon>Acrospermaceae</taxon>
        <taxon>Pseudovirgaria</taxon>
    </lineage>
</organism>
<dbReference type="OrthoDB" id="3926238at2759"/>